<feature type="compositionally biased region" description="Basic residues" evidence="3">
    <location>
        <begin position="168"/>
        <end position="187"/>
    </location>
</feature>
<dbReference type="PROSITE" id="PS50102">
    <property type="entry name" value="RRM"/>
    <property type="match status" value="1"/>
</dbReference>
<evidence type="ECO:0000256" key="2">
    <source>
        <dbReference type="PROSITE-ProRule" id="PRU00176"/>
    </source>
</evidence>
<dbReference type="GO" id="GO:0071011">
    <property type="term" value="C:precatalytic spliceosome"/>
    <property type="evidence" value="ECO:0007669"/>
    <property type="project" value="TreeGrafter"/>
</dbReference>
<dbReference type="Gene3D" id="3.30.70.330">
    <property type="match status" value="1"/>
</dbReference>
<dbReference type="PANTHER" id="PTHR45880:SF1">
    <property type="entry name" value="RNA-BINDING MOTIF PROTEIN, X-LINKED 2"/>
    <property type="match status" value="1"/>
</dbReference>
<dbReference type="InterPro" id="IPR051847">
    <property type="entry name" value="RNA_proc/Spliceosome_comp"/>
</dbReference>
<dbReference type="CDD" id="cd12411">
    <property type="entry name" value="RRM_ist3_like"/>
    <property type="match status" value="1"/>
</dbReference>
<dbReference type="InterPro" id="IPR045844">
    <property type="entry name" value="RRM_Ist3-like"/>
</dbReference>
<reference evidence="5" key="1">
    <citation type="submission" date="2021-01" db="EMBL/GenBank/DDBJ databases">
        <authorList>
            <person name="Corre E."/>
            <person name="Pelletier E."/>
            <person name="Niang G."/>
            <person name="Scheremetjew M."/>
            <person name="Finn R."/>
            <person name="Kale V."/>
            <person name="Holt S."/>
            <person name="Cochrane G."/>
            <person name="Meng A."/>
            <person name="Brown T."/>
            <person name="Cohen L."/>
        </authorList>
    </citation>
    <scope>NUCLEOTIDE SEQUENCE</scope>
    <source>
        <strain evidence="5">CCMP1510</strain>
    </source>
</reference>
<evidence type="ECO:0000256" key="3">
    <source>
        <dbReference type="SAM" id="MobiDB-lite"/>
    </source>
</evidence>
<keyword evidence="1 2" id="KW-0694">RNA-binding</keyword>
<gene>
    <name evidence="5" type="ORF">ALAG00032_LOCUS10411</name>
</gene>
<accession>A0A7S3NM71</accession>
<feature type="domain" description="RRM" evidence="4">
    <location>
        <begin position="33"/>
        <end position="111"/>
    </location>
</feature>
<dbReference type="GO" id="GO:0000398">
    <property type="term" value="P:mRNA splicing, via spliceosome"/>
    <property type="evidence" value="ECO:0007669"/>
    <property type="project" value="InterPro"/>
</dbReference>
<sequence>MDKVRSINELNKRELELGLHGDASWHAEYKDSAWIYVGGLNCELSEGDVLCVFSQYGEPEEINMPRDKKTGKPRGWCWLKYEDQRSTILAVDNLNGIRLLNKILIVDHCAHYKLPKELQDRQDGALYKEKHLGSKFDDQDHGQDLYSQPSSFVHETEEEQNSFDYHGHRERHHKKKRSKTSFSTKRKHDNDNKDRKNKTKKKKRMPS</sequence>
<dbReference type="SUPFAM" id="SSF54928">
    <property type="entry name" value="RNA-binding domain, RBD"/>
    <property type="match status" value="1"/>
</dbReference>
<protein>
    <recommendedName>
        <fullName evidence="4">RRM domain-containing protein</fullName>
    </recommendedName>
</protein>
<dbReference type="GO" id="GO:0005686">
    <property type="term" value="C:U2 snRNP"/>
    <property type="evidence" value="ECO:0007669"/>
    <property type="project" value="TreeGrafter"/>
</dbReference>
<dbReference type="SMART" id="SM00360">
    <property type="entry name" value="RRM"/>
    <property type="match status" value="1"/>
</dbReference>
<organism evidence="5">
    <name type="scientific">Aureoumbra lagunensis</name>
    <dbReference type="NCBI Taxonomy" id="44058"/>
    <lineage>
        <taxon>Eukaryota</taxon>
        <taxon>Sar</taxon>
        <taxon>Stramenopiles</taxon>
        <taxon>Ochrophyta</taxon>
        <taxon>Pelagophyceae</taxon>
        <taxon>Pelagomonadales</taxon>
        <taxon>Aureoumbra</taxon>
    </lineage>
</organism>
<dbReference type="EMBL" id="HBIJ01015612">
    <property type="protein sequence ID" value="CAE0369647.1"/>
    <property type="molecule type" value="Transcribed_RNA"/>
</dbReference>
<dbReference type="AlphaFoldDB" id="A0A7S3NM71"/>
<name>A0A7S3NM71_9STRA</name>
<dbReference type="PANTHER" id="PTHR45880">
    <property type="entry name" value="RNA-BINDING MOTIF PROTEIN, X-LINKED 2"/>
    <property type="match status" value="1"/>
</dbReference>
<dbReference type="GO" id="GO:0003723">
    <property type="term" value="F:RNA binding"/>
    <property type="evidence" value="ECO:0007669"/>
    <property type="project" value="UniProtKB-UniRule"/>
</dbReference>
<evidence type="ECO:0000259" key="4">
    <source>
        <dbReference type="PROSITE" id="PS50102"/>
    </source>
</evidence>
<evidence type="ECO:0000313" key="5">
    <source>
        <dbReference type="EMBL" id="CAE0369647.1"/>
    </source>
</evidence>
<proteinExistence type="predicted"/>
<dbReference type="Pfam" id="PF00076">
    <property type="entry name" value="RRM_1"/>
    <property type="match status" value="1"/>
</dbReference>
<feature type="region of interest" description="Disordered" evidence="3">
    <location>
        <begin position="153"/>
        <end position="207"/>
    </location>
</feature>
<evidence type="ECO:0000256" key="1">
    <source>
        <dbReference type="ARBA" id="ARBA00022884"/>
    </source>
</evidence>
<dbReference type="InterPro" id="IPR035979">
    <property type="entry name" value="RBD_domain_sf"/>
</dbReference>
<dbReference type="InterPro" id="IPR000504">
    <property type="entry name" value="RRM_dom"/>
</dbReference>
<feature type="compositionally biased region" description="Basic residues" evidence="3">
    <location>
        <begin position="195"/>
        <end position="207"/>
    </location>
</feature>
<dbReference type="InterPro" id="IPR012677">
    <property type="entry name" value="Nucleotide-bd_a/b_plait_sf"/>
</dbReference>
<dbReference type="GO" id="GO:0071013">
    <property type="term" value="C:catalytic step 2 spliceosome"/>
    <property type="evidence" value="ECO:0007669"/>
    <property type="project" value="TreeGrafter"/>
</dbReference>